<evidence type="ECO:0000259" key="2">
    <source>
        <dbReference type="PROSITE" id="PS51828"/>
    </source>
</evidence>
<reference evidence="3" key="1">
    <citation type="submission" date="2014-11" db="EMBL/GenBank/DDBJ databases">
        <authorList>
            <person name="Amaro Gonzalez C."/>
        </authorList>
    </citation>
    <scope>NUCLEOTIDE SEQUENCE</scope>
</reference>
<dbReference type="AlphaFoldDB" id="A0A0E9QVL6"/>
<dbReference type="InterPro" id="IPR001759">
    <property type="entry name" value="PTX_dom"/>
</dbReference>
<sequence>MWDYVLPESQIVALHLSCDSVPKGKVFDWDTIQYQIYGRVIVASDESTV</sequence>
<protein>
    <recommendedName>
        <fullName evidence="2">Pentraxin (PTX) domain-containing protein</fullName>
    </recommendedName>
</protein>
<dbReference type="PROSITE" id="PS51828">
    <property type="entry name" value="PTX_2"/>
    <property type="match status" value="1"/>
</dbReference>
<dbReference type="Gene3D" id="2.60.120.200">
    <property type="match status" value="1"/>
</dbReference>
<dbReference type="EMBL" id="GBXM01088302">
    <property type="protein sequence ID" value="JAH20275.1"/>
    <property type="molecule type" value="Transcribed_RNA"/>
</dbReference>
<reference evidence="3" key="2">
    <citation type="journal article" date="2015" name="Fish Shellfish Immunol.">
        <title>Early steps in the European eel (Anguilla anguilla)-Vibrio vulnificus interaction in the gills: Role of the RtxA13 toxin.</title>
        <authorList>
            <person name="Callol A."/>
            <person name="Pajuelo D."/>
            <person name="Ebbesson L."/>
            <person name="Teles M."/>
            <person name="MacKenzie S."/>
            <person name="Amaro C."/>
        </authorList>
    </citation>
    <scope>NUCLEOTIDE SEQUENCE</scope>
</reference>
<dbReference type="Pfam" id="PF00354">
    <property type="entry name" value="Pentaxin"/>
    <property type="match status" value="1"/>
</dbReference>
<comment type="caution">
    <text evidence="1">Lacks conserved residue(s) required for the propagation of feature annotation.</text>
</comment>
<evidence type="ECO:0000313" key="3">
    <source>
        <dbReference type="EMBL" id="JAH20275.1"/>
    </source>
</evidence>
<accession>A0A0E9QVL6</accession>
<name>A0A0E9QVL6_ANGAN</name>
<evidence type="ECO:0000256" key="1">
    <source>
        <dbReference type="PROSITE-ProRule" id="PRU01172"/>
    </source>
</evidence>
<organism evidence="3">
    <name type="scientific">Anguilla anguilla</name>
    <name type="common">European freshwater eel</name>
    <name type="synonym">Muraena anguilla</name>
    <dbReference type="NCBI Taxonomy" id="7936"/>
    <lineage>
        <taxon>Eukaryota</taxon>
        <taxon>Metazoa</taxon>
        <taxon>Chordata</taxon>
        <taxon>Craniata</taxon>
        <taxon>Vertebrata</taxon>
        <taxon>Euteleostomi</taxon>
        <taxon>Actinopterygii</taxon>
        <taxon>Neopterygii</taxon>
        <taxon>Teleostei</taxon>
        <taxon>Anguilliformes</taxon>
        <taxon>Anguillidae</taxon>
        <taxon>Anguilla</taxon>
    </lineage>
</organism>
<proteinExistence type="predicted"/>
<feature type="domain" description="Pentraxin (PTX)" evidence="2">
    <location>
        <begin position="1"/>
        <end position="48"/>
    </location>
</feature>